<evidence type="ECO:0000313" key="3">
    <source>
        <dbReference type="Proteomes" id="UP000218231"/>
    </source>
</evidence>
<organism evidence="2 3">
    <name type="scientific">Diploscapter pachys</name>
    <dbReference type="NCBI Taxonomy" id="2018661"/>
    <lineage>
        <taxon>Eukaryota</taxon>
        <taxon>Metazoa</taxon>
        <taxon>Ecdysozoa</taxon>
        <taxon>Nematoda</taxon>
        <taxon>Chromadorea</taxon>
        <taxon>Rhabditida</taxon>
        <taxon>Rhabditina</taxon>
        <taxon>Rhabditomorpha</taxon>
        <taxon>Rhabditoidea</taxon>
        <taxon>Rhabditidae</taxon>
        <taxon>Diploscapter</taxon>
    </lineage>
</organism>
<protein>
    <submittedName>
        <fullName evidence="2">Uncharacterized protein</fullName>
    </submittedName>
</protein>
<accession>A0A2A2JX13</accession>
<comment type="caution">
    <text evidence="2">The sequence shown here is derived from an EMBL/GenBank/DDBJ whole genome shotgun (WGS) entry which is preliminary data.</text>
</comment>
<feature type="compositionally biased region" description="Basic and acidic residues" evidence="1">
    <location>
        <begin position="1"/>
        <end position="13"/>
    </location>
</feature>
<feature type="region of interest" description="Disordered" evidence="1">
    <location>
        <begin position="1"/>
        <end position="207"/>
    </location>
</feature>
<feature type="compositionally biased region" description="Basic and acidic residues" evidence="1">
    <location>
        <begin position="44"/>
        <end position="73"/>
    </location>
</feature>
<sequence length="361" mass="39229">MGERQHLAPDPRKGIAAVQGQRRPRIGERGARIDGAGRQRRGGFARDRHQQCGDGGGRDVEQRLTAGDEDKTALDTPAPRQSQVEKPDQPPAADRHDIGQQLARHRRPHPAAVLRPGRQRLVLELATERHRADTGRDQMQDGGKDQQPQKPFEADRRIAQRRRLHHQTADAAGRHGVVRQLAGRDRGERRRHRITGRARDLPAGGQEAAIIEDADDRLAMPGDAFTKPCGNVHEPHDRAGADGAPCGGLVTVAAAAADEGRCVQRADDRPARAAAVAVDDAERQLAKRPLPEQRGDEEYQDAGQQRDPRQIPAIAAKVPHLAGERPAEGGHCGQSNSTLMPGRSLGIADTGRSRISNVRTS</sequence>
<keyword evidence="3" id="KW-1185">Reference proteome</keyword>
<reference evidence="2 3" key="1">
    <citation type="journal article" date="2017" name="Curr. Biol.">
        <title>Genome architecture and evolution of a unichromosomal asexual nematode.</title>
        <authorList>
            <person name="Fradin H."/>
            <person name="Zegar C."/>
            <person name="Gutwein M."/>
            <person name="Lucas J."/>
            <person name="Kovtun M."/>
            <person name="Corcoran D."/>
            <person name="Baugh L.R."/>
            <person name="Kiontke K."/>
            <person name="Gunsalus K."/>
            <person name="Fitch D.H."/>
            <person name="Piano F."/>
        </authorList>
    </citation>
    <scope>NUCLEOTIDE SEQUENCE [LARGE SCALE GENOMIC DNA]</scope>
    <source>
        <strain evidence="2">PF1309</strain>
    </source>
</reference>
<feature type="compositionally biased region" description="Basic and acidic residues" evidence="1">
    <location>
        <begin position="83"/>
        <end position="98"/>
    </location>
</feature>
<feature type="compositionally biased region" description="Basic and acidic residues" evidence="1">
    <location>
        <begin position="126"/>
        <end position="144"/>
    </location>
</feature>
<name>A0A2A2JX13_9BILA</name>
<feature type="compositionally biased region" description="Basic and acidic residues" evidence="1">
    <location>
        <begin position="25"/>
        <end position="37"/>
    </location>
</feature>
<dbReference type="Proteomes" id="UP000218231">
    <property type="component" value="Unassembled WGS sequence"/>
</dbReference>
<feature type="compositionally biased region" description="Basic and acidic residues" evidence="1">
    <location>
        <begin position="280"/>
        <end position="297"/>
    </location>
</feature>
<gene>
    <name evidence="2" type="ORF">WR25_08182</name>
</gene>
<evidence type="ECO:0000313" key="2">
    <source>
        <dbReference type="EMBL" id="PAV66099.1"/>
    </source>
</evidence>
<dbReference type="AlphaFoldDB" id="A0A2A2JX13"/>
<evidence type="ECO:0000256" key="1">
    <source>
        <dbReference type="SAM" id="MobiDB-lite"/>
    </source>
</evidence>
<dbReference type="EMBL" id="LIAE01010159">
    <property type="protein sequence ID" value="PAV66099.1"/>
    <property type="molecule type" value="Genomic_DNA"/>
</dbReference>
<feature type="region of interest" description="Disordered" evidence="1">
    <location>
        <begin position="277"/>
        <end position="361"/>
    </location>
</feature>
<proteinExistence type="predicted"/>